<dbReference type="InterPro" id="IPR011598">
    <property type="entry name" value="bHLH_dom"/>
</dbReference>
<dbReference type="eggNOG" id="ENOG502QT6X">
    <property type="taxonomic scope" value="Eukaryota"/>
</dbReference>
<evidence type="ECO:0000256" key="4">
    <source>
        <dbReference type="ARBA" id="ARBA00023242"/>
    </source>
</evidence>
<dbReference type="Gene3D" id="4.10.280.10">
    <property type="entry name" value="Helix-loop-helix DNA-binding domain"/>
    <property type="match status" value="1"/>
</dbReference>
<dbReference type="STRING" id="3827.A0A1S2Y7Z6"/>
<evidence type="ECO:0000256" key="5">
    <source>
        <dbReference type="SAM" id="MobiDB-lite"/>
    </source>
</evidence>
<gene>
    <name evidence="8" type="primary">LOC101493214</name>
</gene>
<evidence type="ECO:0000256" key="1">
    <source>
        <dbReference type="ARBA" id="ARBA00004123"/>
    </source>
</evidence>
<dbReference type="PROSITE" id="PS50888">
    <property type="entry name" value="BHLH"/>
    <property type="match status" value="1"/>
</dbReference>
<feature type="compositionally biased region" description="Basic residues" evidence="5">
    <location>
        <begin position="74"/>
        <end position="85"/>
    </location>
</feature>
<dbReference type="SUPFAM" id="SSF47459">
    <property type="entry name" value="HLH, helix-loop-helix DNA-binding domain"/>
    <property type="match status" value="1"/>
</dbReference>
<evidence type="ECO:0000256" key="2">
    <source>
        <dbReference type="ARBA" id="ARBA00023015"/>
    </source>
</evidence>
<protein>
    <submittedName>
        <fullName evidence="8">Transcription factor bHLH63-like</fullName>
    </submittedName>
</protein>
<evidence type="ECO:0000259" key="6">
    <source>
        <dbReference type="PROSITE" id="PS50888"/>
    </source>
</evidence>
<name>A0A1S2Y7Z6_CICAR</name>
<keyword evidence="7" id="KW-1185">Reference proteome</keyword>
<reference evidence="8" key="2">
    <citation type="submission" date="2025-08" db="UniProtKB">
        <authorList>
            <consortium name="RefSeq"/>
        </authorList>
    </citation>
    <scope>IDENTIFICATION</scope>
    <source>
        <tissue evidence="8">Etiolated seedlings</tissue>
    </source>
</reference>
<dbReference type="PANTHER" id="PTHR12565">
    <property type="entry name" value="STEROL REGULATORY ELEMENT-BINDING PROTEIN"/>
    <property type="match status" value="1"/>
</dbReference>
<dbReference type="Proteomes" id="UP000087171">
    <property type="component" value="Chromosome Ca5"/>
</dbReference>
<dbReference type="CDD" id="cd18919">
    <property type="entry name" value="bHLH_AtBPE_like"/>
    <property type="match status" value="1"/>
</dbReference>
<keyword evidence="4" id="KW-0539">Nucleus</keyword>
<feature type="region of interest" description="Disordered" evidence="5">
    <location>
        <begin position="1"/>
        <end position="20"/>
    </location>
</feature>
<evidence type="ECO:0000313" key="7">
    <source>
        <dbReference type="Proteomes" id="UP000087171"/>
    </source>
</evidence>
<dbReference type="SMART" id="SM00353">
    <property type="entry name" value="HLH"/>
    <property type="match status" value="1"/>
</dbReference>
<dbReference type="GeneID" id="101493214"/>
<dbReference type="PaxDb" id="3827-XP_004500808.1"/>
<dbReference type="FunFam" id="4.10.280.10:FF:000002">
    <property type="entry name" value="Basic helix-loop-helix transcription factor"/>
    <property type="match status" value="1"/>
</dbReference>
<feature type="region of interest" description="Disordered" evidence="5">
    <location>
        <begin position="58"/>
        <end position="143"/>
    </location>
</feature>
<evidence type="ECO:0000313" key="8">
    <source>
        <dbReference type="RefSeq" id="XP_004500808.1"/>
    </source>
</evidence>
<dbReference type="RefSeq" id="XP_004500808.1">
    <property type="nucleotide sequence ID" value="XM_004500751.3"/>
</dbReference>
<dbReference type="InterPro" id="IPR036638">
    <property type="entry name" value="HLH_DNA-bd_sf"/>
</dbReference>
<keyword evidence="2" id="KW-0805">Transcription regulation</keyword>
<organism evidence="7 8">
    <name type="scientific">Cicer arietinum</name>
    <name type="common">Chickpea</name>
    <name type="synonym">Garbanzo</name>
    <dbReference type="NCBI Taxonomy" id="3827"/>
    <lineage>
        <taxon>Eukaryota</taxon>
        <taxon>Viridiplantae</taxon>
        <taxon>Streptophyta</taxon>
        <taxon>Embryophyta</taxon>
        <taxon>Tracheophyta</taxon>
        <taxon>Spermatophyta</taxon>
        <taxon>Magnoliopsida</taxon>
        <taxon>eudicotyledons</taxon>
        <taxon>Gunneridae</taxon>
        <taxon>Pentapetalae</taxon>
        <taxon>rosids</taxon>
        <taxon>fabids</taxon>
        <taxon>Fabales</taxon>
        <taxon>Fabaceae</taxon>
        <taxon>Papilionoideae</taxon>
        <taxon>50 kb inversion clade</taxon>
        <taxon>NPAAA clade</taxon>
        <taxon>Hologalegina</taxon>
        <taxon>IRL clade</taxon>
        <taxon>Cicereae</taxon>
        <taxon>Cicer</taxon>
    </lineage>
</organism>
<dbReference type="GO" id="GO:0003700">
    <property type="term" value="F:DNA-binding transcription factor activity"/>
    <property type="evidence" value="ECO:0007669"/>
    <property type="project" value="TreeGrafter"/>
</dbReference>
<evidence type="ECO:0000256" key="3">
    <source>
        <dbReference type="ARBA" id="ARBA00023163"/>
    </source>
</evidence>
<keyword evidence="3" id="KW-0804">Transcription</keyword>
<dbReference type="AlphaFoldDB" id="A0A1S2Y7Z6"/>
<dbReference type="GO" id="GO:0046983">
    <property type="term" value="F:protein dimerization activity"/>
    <property type="evidence" value="ECO:0007669"/>
    <property type="project" value="InterPro"/>
</dbReference>
<sequence>MNLQQQQHHQSYSSSSSSLNHSPSGFINHFHMPIVAAPGIDVNSAISRTFSCPPVLVDPKLNHSPSLGKDNCSNKRKPEKAHNPKLKIVDENDNKDKKRIKVGVEDGESKITRQASGKLKNTNNKKEKCDTSNSKASEVQNEKPDYIHVRARRGQATDSHSLAERVRREKISERMKYLQDLVPGCNKITGKAGMLDEIINYVQSLQRQVEFLSMKLATVNPRHDFNIDDLFEKEVFPNCDANATFSAMGISSELNSINPYVQFNSPQQFVSYGGLDNTGMNPSDMGLRRTISAPVSLPETFIDSSCFSQILPSTTWEGDFQNLYNNLSFDQARATSFSSQSQLFTGLGEASNLKMEM</sequence>
<dbReference type="OrthoDB" id="1915602at2759"/>
<dbReference type="GO" id="GO:0005634">
    <property type="term" value="C:nucleus"/>
    <property type="evidence" value="ECO:0007669"/>
    <property type="project" value="UniProtKB-SubCell"/>
</dbReference>
<dbReference type="KEGG" id="cam:101493214"/>
<dbReference type="InterPro" id="IPR024097">
    <property type="entry name" value="bHLH_ZIP_TF"/>
</dbReference>
<accession>A0A1S2Y7Z6</accession>
<reference evidence="7" key="1">
    <citation type="journal article" date="2013" name="Nat. Biotechnol.">
        <title>Draft genome sequence of chickpea (Cicer arietinum) provides a resource for trait improvement.</title>
        <authorList>
            <person name="Varshney R.K."/>
            <person name="Song C."/>
            <person name="Saxena R.K."/>
            <person name="Azam S."/>
            <person name="Yu S."/>
            <person name="Sharpe A.G."/>
            <person name="Cannon S."/>
            <person name="Baek J."/>
            <person name="Rosen B.D."/>
            <person name="Tar'an B."/>
            <person name="Millan T."/>
            <person name="Zhang X."/>
            <person name="Ramsay L.D."/>
            <person name="Iwata A."/>
            <person name="Wang Y."/>
            <person name="Nelson W."/>
            <person name="Farmer A.D."/>
            <person name="Gaur P.M."/>
            <person name="Soderlund C."/>
            <person name="Penmetsa R.V."/>
            <person name="Xu C."/>
            <person name="Bharti A.K."/>
            <person name="He W."/>
            <person name="Winter P."/>
            <person name="Zhao S."/>
            <person name="Hane J.K."/>
            <person name="Carrasquilla-Garcia N."/>
            <person name="Condie J.A."/>
            <person name="Upadhyaya H.D."/>
            <person name="Luo M.C."/>
            <person name="Thudi M."/>
            <person name="Gowda C.L."/>
            <person name="Singh N.P."/>
            <person name="Lichtenzveig J."/>
            <person name="Gali K.K."/>
            <person name="Rubio J."/>
            <person name="Nadarajan N."/>
            <person name="Dolezel J."/>
            <person name="Bansal K.C."/>
            <person name="Xu X."/>
            <person name="Edwards D."/>
            <person name="Zhang G."/>
            <person name="Kahl G."/>
            <person name="Gil J."/>
            <person name="Singh K.B."/>
            <person name="Datta S.K."/>
            <person name="Jackson S.A."/>
            <person name="Wang J."/>
            <person name="Cook D.R."/>
        </authorList>
    </citation>
    <scope>NUCLEOTIDE SEQUENCE [LARGE SCALE GENOMIC DNA]</scope>
    <source>
        <strain evidence="7">cv. CDC Frontier</strain>
    </source>
</reference>
<comment type="subcellular location">
    <subcellularLocation>
        <location evidence="1">Nucleus</location>
    </subcellularLocation>
</comment>
<dbReference type="Pfam" id="PF00010">
    <property type="entry name" value="HLH"/>
    <property type="match status" value="1"/>
</dbReference>
<feature type="domain" description="BHLH" evidence="6">
    <location>
        <begin position="155"/>
        <end position="205"/>
    </location>
</feature>
<feature type="compositionally biased region" description="Polar residues" evidence="5">
    <location>
        <begin position="112"/>
        <end position="122"/>
    </location>
</feature>
<feature type="compositionally biased region" description="Basic and acidic residues" evidence="5">
    <location>
        <begin position="87"/>
        <end position="111"/>
    </location>
</feature>
<dbReference type="PANTHER" id="PTHR12565:SF444">
    <property type="entry name" value="TRANSCRIPTION FACTOR BHLH62-RELATED"/>
    <property type="match status" value="1"/>
</dbReference>
<proteinExistence type="predicted"/>